<dbReference type="EMBL" id="KV878336">
    <property type="protein sequence ID" value="OJJ51533.1"/>
    <property type="molecule type" value="Genomic_DNA"/>
</dbReference>
<sequence>MRFPDEYGNKYCAEKGGYNGTFCQRDAARKTMITSGPDTMVCPHQYLRHSKTVSRRQSSKPGDQLDQIKSLGAALVFITKQTRLQTEPKNCALPGISCPSPALLIGNSHTSIQIPVPPSLLTPHFPQHLLCYQTYRHRDSRNINPGYSVLLYSYLAHQETWKSGNPSDMLFPRFRDKQ</sequence>
<proteinExistence type="predicted"/>
<name>A0A1L9SWV5_9EURO</name>
<dbReference type="AlphaFoldDB" id="A0A1L9SWV5"/>
<evidence type="ECO:0000313" key="1">
    <source>
        <dbReference type="EMBL" id="OJJ51533.1"/>
    </source>
</evidence>
<gene>
    <name evidence="1" type="ORF">ASPZODRAFT_410705</name>
</gene>
<reference evidence="2" key="1">
    <citation type="journal article" date="2017" name="Genome Biol.">
        <title>Comparative genomics reveals high biological diversity and specific adaptations in the industrially and medically important fungal genus Aspergillus.</title>
        <authorList>
            <person name="de Vries R.P."/>
            <person name="Riley R."/>
            <person name="Wiebenga A."/>
            <person name="Aguilar-Osorio G."/>
            <person name="Amillis S."/>
            <person name="Uchima C.A."/>
            <person name="Anderluh G."/>
            <person name="Asadollahi M."/>
            <person name="Askin M."/>
            <person name="Barry K."/>
            <person name="Battaglia E."/>
            <person name="Bayram O."/>
            <person name="Benocci T."/>
            <person name="Braus-Stromeyer S.A."/>
            <person name="Caldana C."/>
            <person name="Canovas D."/>
            <person name="Cerqueira G.C."/>
            <person name="Chen F."/>
            <person name="Chen W."/>
            <person name="Choi C."/>
            <person name="Clum A."/>
            <person name="Dos Santos R.A."/>
            <person name="Damasio A.R."/>
            <person name="Diallinas G."/>
            <person name="Emri T."/>
            <person name="Fekete E."/>
            <person name="Flipphi M."/>
            <person name="Freyberg S."/>
            <person name="Gallo A."/>
            <person name="Gournas C."/>
            <person name="Habgood R."/>
            <person name="Hainaut M."/>
            <person name="Harispe M.L."/>
            <person name="Henrissat B."/>
            <person name="Hilden K.S."/>
            <person name="Hope R."/>
            <person name="Hossain A."/>
            <person name="Karabika E."/>
            <person name="Karaffa L."/>
            <person name="Karanyi Z."/>
            <person name="Krasevec N."/>
            <person name="Kuo A."/>
            <person name="Kusch H."/>
            <person name="LaButti K."/>
            <person name="Lagendijk E.L."/>
            <person name="Lapidus A."/>
            <person name="Levasseur A."/>
            <person name="Lindquist E."/>
            <person name="Lipzen A."/>
            <person name="Logrieco A.F."/>
            <person name="MacCabe A."/>
            <person name="Maekelae M.R."/>
            <person name="Malavazi I."/>
            <person name="Melin P."/>
            <person name="Meyer V."/>
            <person name="Mielnichuk N."/>
            <person name="Miskei M."/>
            <person name="Molnar A.P."/>
            <person name="Mule G."/>
            <person name="Ngan C.Y."/>
            <person name="Orejas M."/>
            <person name="Orosz E."/>
            <person name="Ouedraogo J.P."/>
            <person name="Overkamp K.M."/>
            <person name="Park H.-S."/>
            <person name="Perrone G."/>
            <person name="Piumi F."/>
            <person name="Punt P.J."/>
            <person name="Ram A.F."/>
            <person name="Ramon A."/>
            <person name="Rauscher S."/>
            <person name="Record E."/>
            <person name="Riano-Pachon D.M."/>
            <person name="Robert V."/>
            <person name="Roehrig J."/>
            <person name="Ruller R."/>
            <person name="Salamov A."/>
            <person name="Salih N.S."/>
            <person name="Samson R.A."/>
            <person name="Sandor E."/>
            <person name="Sanguinetti M."/>
            <person name="Schuetze T."/>
            <person name="Sepcic K."/>
            <person name="Shelest E."/>
            <person name="Sherlock G."/>
            <person name="Sophianopoulou V."/>
            <person name="Squina F.M."/>
            <person name="Sun H."/>
            <person name="Susca A."/>
            <person name="Todd R.B."/>
            <person name="Tsang A."/>
            <person name="Unkles S.E."/>
            <person name="van de Wiele N."/>
            <person name="van Rossen-Uffink D."/>
            <person name="Oliveira J.V."/>
            <person name="Vesth T.C."/>
            <person name="Visser J."/>
            <person name="Yu J.-H."/>
            <person name="Zhou M."/>
            <person name="Andersen M.R."/>
            <person name="Archer D.B."/>
            <person name="Baker S.E."/>
            <person name="Benoit I."/>
            <person name="Brakhage A.A."/>
            <person name="Braus G.H."/>
            <person name="Fischer R."/>
            <person name="Frisvad J.C."/>
            <person name="Goldman G.H."/>
            <person name="Houbraken J."/>
            <person name="Oakley B."/>
            <person name="Pocsi I."/>
            <person name="Scazzocchio C."/>
            <person name="Seiboth B."/>
            <person name="vanKuyk P.A."/>
            <person name="Wortman J."/>
            <person name="Dyer P.S."/>
            <person name="Grigoriev I.V."/>
        </authorList>
    </citation>
    <scope>NUCLEOTIDE SEQUENCE [LARGE SCALE GENOMIC DNA]</scope>
    <source>
        <strain evidence="2">CBS 506.65</strain>
    </source>
</reference>
<protein>
    <submittedName>
        <fullName evidence="1">Uncharacterized protein</fullName>
    </submittedName>
</protein>
<dbReference type="GeneID" id="34614785"/>
<dbReference type="Proteomes" id="UP000184188">
    <property type="component" value="Unassembled WGS sequence"/>
</dbReference>
<accession>A0A1L9SWV5</accession>
<dbReference type="RefSeq" id="XP_022586043.1">
    <property type="nucleotide sequence ID" value="XM_022728321.1"/>
</dbReference>
<keyword evidence="2" id="KW-1185">Reference proteome</keyword>
<evidence type="ECO:0000313" key="2">
    <source>
        <dbReference type="Proteomes" id="UP000184188"/>
    </source>
</evidence>
<dbReference type="VEuPathDB" id="FungiDB:ASPZODRAFT_410705"/>
<organism evidence="1 2">
    <name type="scientific">Penicilliopsis zonata CBS 506.65</name>
    <dbReference type="NCBI Taxonomy" id="1073090"/>
    <lineage>
        <taxon>Eukaryota</taxon>
        <taxon>Fungi</taxon>
        <taxon>Dikarya</taxon>
        <taxon>Ascomycota</taxon>
        <taxon>Pezizomycotina</taxon>
        <taxon>Eurotiomycetes</taxon>
        <taxon>Eurotiomycetidae</taxon>
        <taxon>Eurotiales</taxon>
        <taxon>Aspergillaceae</taxon>
        <taxon>Penicilliopsis</taxon>
    </lineage>
</organism>